<evidence type="ECO:0000313" key="4">
    <source>
        <dbReference type="Proteomes" id="UP000264294"/>
    </source>
</evidence>
<dbReference type="RefSeq" id="WP_042979773.1">
    <property type="nucleotide sequence ID" value="NZ_JMQC01000008.1"/>
</dbReference>
<protein>
    <submittedName>
        <fullName evidence="1">Uncharacterized protein</fullName>
    </submittedName>
</protein>
<accession>A0A090YLA4</accession>
<sequence length="172" mass="20369">MCKTTEIIYREPGEGAIDFAKQFMGDLTRDEALPIVRRLLKGRLHGEMDKRVKRCAYCGYFYRDKTRPNNSKTCCSKCKVGLDTLRRSIIRADKALLNPKKPKAEKCHLWWLEYPFYVQEYEMLKNTWKYEVPYSPDKLTIIHAAKQRDEMIGGKRKPKRIVPYIGWEEEID</sequence>
<reference evidence="2 4" key="2">
    <citation type="submission" date="2018-08" db="EMBL/GenBank/DDBJ databases">
        <title>Bacillus clarus sp. nov. strain PS00077A.</title>
        <authorList>
            <person name="Mendez Acevedo M."/>
            <person name="Carroll L."/>
            <person name="Mukherjee M."/>
            <person name="Wiedmann M."/>
            <person name="Kovac J."/>
        </authorList>
    </citation>
    <scope>NUCLEOTIDE SEQUENCE [LARGE SCALE GENOMIC DNA]</scope>
    <source>
        <strain evidence="2 4">PS00077A</strain>
    </source>
</reference>
<gene>
    <name evidence="2" type="ORF">D0U04_08785</name>
    <name evidence="1" type="ORF">DJ93_1184</name>
</gene>
<dbReference type="EMBL" id="QVOD01000008">
    <property type="protein sequence ID" value="RFT67198.1"/>
    <property type="molecule type" value="Genomic_DNA"/>
</dbReference>
<proteinExistence type="predicted"/>
<keyword evidence="4" id="KW-1185">Reference proteome</keyword>
<organism evidence="1 3">
    <name type="scientific">Bacillus clarus</name>
    <dbReference type="NCBI Taxonomy" id="2338372"/>
    <lineage>
        <taxon>Bacteria</taxon>
        <taxon>Bacillati</taxon>
        <taxon>Bacillota</taxon>
        <taxon>Bacilli</taxon>
        <taxon>Bacillales</taxon>
        <taxon>Bacillaceae</taxon>
        <taxon>Bacillus</taxon>
        <taxon>Bacillus cereus group</taxon>
    </lineage>
</organism>
<dbReference type="PATRIC" id="fig|1405.8.peg.1366"/>
<evidence type="ECO:0000313" key="1">
    <source>
        <dbReference type="EMBL" id="KFM99001.1"/>
    </source>
</evidence>
<dbReference type="AlphaFoldDB" id="A0A090YLA4"/>
<dbReference type="Proteomes" id="UP000029389">
    <property type="component" value="Unassembled WGS sequence"/>
</dbReference>
<dbReference type="Proteomes" id="UP000264294">
    <property type="component" value="Unassembled WGS sequence"/>
</dbReference>
<reference evidence="1 3" key="1">
    <citation type="submission" date="2014-04" db="EMBL/GenBank/DDBJ databases">
        <authorList>
            <person name="Bishop-Lilly K.A."/>
            <person name="Broomall S.M."/>
            <person name="Chain P.S."/>
            <person name="Chertkov O."/>
            <person name="Coyne S.R."/>
            <person name="Daligault H.E."/>
            <person name="Davenport K.W."/>
            <person name="Erkkila T."/>
            <person name="Frey K.G."/>
            <person name="Gibbons H.S."/>
            <person name="Gu W."/>
            <person name="Jaissle J."/>
            <person name="Johnson S.L."/>
            <person name="Koroleva G.I."/>
            <person name="Ladner J.T."/>
            <person name="Lo C.-C."/>
            <person name="Minogue T.D."/>
            <person name="Munk C."/>
            <person name="Palacios G.F."/>
            <person name="Redden C.L."/>
            <person name="Rosenzweig C.N."/>
            <person name="Scholz M.B."/>
            <person name="Teshima H."/>
            <person name="Xu Y."/>
        </authorList>
    </citation>
    <scope>NUCLEOTIDE SEQUENCE [LARGE SCALE GENOMIC DNA]</scope>
    <source>
        <strain evidence="1 3">BHP</strain>
    </source>
</reference>
<comment type="caution">
    <text evidence="1">The sequence shown here is derived from an EMBL/GenBank/DDBJ whole genome shotgun (WGS) entry which is preliminary data.</text>
</comment>
<evidence type="ECO:0000313" key="2">
    <source>
        <dbReference type="EMBL" id="RFT67198.1"/>
    </source>
</evidence>
<dbReference type="EMBL" id="JMQC01000008">
    <property type="protein sequence ID" value="KFM99001.1"/>
    <property type="molecule type" value="Genomic_DNA"/>
</dbReference>
<name>A0A090YLA4_9BACI</name>
<evidence type="ECO:0000313" key="3">
    <source>
        <dbReference type="Proteomes" id="UP000029389"/>
    </source>
</evidence>